<gene>
    <name evidence="2" type="primary">RvY_13837-1</name>
    <name evidence="2" type="synonym">RvY_13837.1</name>
    <name evidence="2" type="ORF">RvY_13837</name>
</gene>
<dbReference type="EMBL" id="BDGG01000009">
    <property type="protein sequence ID" value="GAV03410.1"/>
    <property type="molecule type" value="Genomic_DNA"/>
</dbReference>
<proteinExistence type="predicted"/>
<reference evidence="2 3" key="1">
    <citation type="journal article" date="2016" name="Nat. Commun.">
        <title>Extremotolerant tardigrade genome and improved radiotolerance of human cultured cells by tardigrade-unique protein.</title>
        <authorList>
            <person name="Hashimoto T."/>
            <person name="Horikawa D.D."/>
            <person name="Saito Y."/>
            <person name="Kuwahara H."/>
            <person name="Kozuka-Hata H."/>
            <person name="Shin-I T."/>
            <person name="Minakuchi Y."/>
            <person name="Ohishi K."/>
            <person name="Motoyama A."/>
            <person name="Aizu T."/>
            <person name="Enomoto A."/>
            <person name="Kondo K."/>
            <person name="Tanaka S."/>
            <person name="Hara Y."/>
            <person name="Koshikawa S."/>
            <person name="Sagara H."/>
            <person name="Miura T."/>
            <person name="Yokobori S."/>
            <person name="Miyagawa K."/>
            <person name="Suzuki Y."/>
            <person name="Kubo T."/>
            <person name="Oyama M."/>
            <person name="Kohara Y."/>
            <person name="Fujiyama A."/>
            <person name="Arakawa K."/>
            <person name="Katayama T."/>
            <person name="Toyoda A."/>
            <person name="Kunieda T."/>
        </authorList>
    </citation>
    <scope>NUCLEOTIDE SEQUENCE [LARGE SCALE GENOMIC DNA]</scope>
    <source>
        <strain evidence="2 3">YOKOZUNA-1</strain>
    </source>
</reference>
<evidence type="ECO:0000313" key="3">
    <source>
        <dbReference type="Proteomes" id="UP000186922"/>
    </source>
</evidence>
<dbReference type="Proteomes" id="UP000186922">
    <property type="component" value="Unassembled WGS sequence"/>
</dbReference>
<evidence type="ECO:0000313" key="2">
    <source>
        <dbReference type="EMBL" id="GAV03410.1"/>
    </source>
</evidence>
<protein>
    <submittedName>
        <fullName evidence="2">Uncharacterized protein</fullName>
    </submittedName>
</protein>
<feature type="region of interest" description="Disordered" evidence="1">
    <location>
        <begin position="1"/>
        <end position="42"/>
    </location>
</feature>
<sequence length="42" mass="4639">MVPRGKEKEEMLAGELSSQRWTDGPMAQPYCSQLGKGDAKEV</sequence>
<keyword evidence="3" id="KW-1185">Reference proteome</keyword>
<name>A0A1D1VP92_RAMVA</name>
<organism evidence="2 3">
    <name type="scientific">Ramazzottius varieornatus</name>
    <name type="common">Water bear</name>
    <name type="synonym">Tardigrade</name>
    <dbReference type="NCBI Taxonomy" id="947166"/>
    <lineage>
        <taxon>Eukaryota</taxon>
        <taxon>Metazoa</taxon>
        <taxon>Ecdysozoa</taxon>
        <taxon>Tardigrada</taxon>
        <taxon>Eutardigrada</taxon>
        <taxon>Parachela</taxon>
        <taxon>Hypsibioidea</taxon>
        <taxon>Ramazzottiidae</taxon>
        <taxon>Ramazzottius</taxon>
    </lineage>
</organism>
<dbReference type="AlphaFoldDB" id="A0A1D1VP92"/>
<evidence type="ECO:0000256" key="1">
    <source>
        <dbReference type="SAM" id="MobiDB-lite"/>
    </source>
</evidence>
<accession>A0A1D1VP92</accession>
<feature type="compositionally biased region" description="Basic and acidic residues" evidence="1">
    <location>
        <begin position="1"/>
        <end position="11"/>
    </location>
</feature>
<comment type="caution">
    <text evidence="2">The sequence shown here is derived from an EMBL/GenBank/DDBJ whole genome shotgun (WGS) entry which is preliminary data.</text>
</comment>